<organism evidence="1 2">
    <name type="scientific">Devosia lucknowensis</name>
    <dbReference type="NCBI Taxonomy" id="1096929"/>
    <lineage>
        <taxon>Bacteria</taxon>
        <taxon>Pseudomonadati</taxon>
        <taxon>Pseudomonadota</taxon>
        <taxon>Alphaproteobacteria</taxon>
        <taxon>Hyphomicrobiales</taxon>
        <taxon>Devosiaceae</taxon>
        <taxon>Devosia</taxon>
    </lineage>
</organism>
<keyword evidence="2" id="KW-1185">Reference proteome</keyword>
<proteinExistence type="predicted"/>
<gene>
    <name evidence="1" type="ORF">SAMN06295905_3592</name>
</gene>
<reference evidence="2" key="1">
    <citation type="submission" date="2017-04" db="EMBL/GenBank/DDBJ databases">
        <authorList>
            <person name="Varghese N."/>
            <person name="Submissions S."/>
        </authorList>
    </citation>
    <scope>NUCLEOTIDE SEQUENCE [LARGE SCALE GENOMIC DNA]</scope>
</reference>
<dbReference type="RefSeq" id="WP_086471881.1">
    <property type="nucleotide sequence ID" value="NZ_FXWK01000002.1"/>
</dbReference>
<sequence length="69" mass="7140">MGTGIGIAPSVMINRIVHEKGVPQGGHLLEVARLRGEMMQAQAENAASPVPTTKPAEAPLNGAEVDLLV</sequence>
<dbReference type="Proteomes" id="UP000194474">
    <property type="component" value="Unassembled WGS sequence"/>
</dbReference>
<evidence type="ECO:0000313" key="2">
    <source>
        <dbReference type="Proteomes" id="UP000194474"/>
    </source>
</evidence>
<name>A0A1Y6GC26_9HYPH</name>
<dbReference type="AlphaFoldDB" id="A0A1Y6GC26"/>
<accession>A0A1Y6GC26</accession>
<evidence type="ECO:0000313" key="1">
    <source>
        <dbReference type="EMBL" id="SMQ86288.1"/>
    </source>
</evidence>
<protein>
    <submittedName>
        <fullName evidence="1">Uncharacterized protein</fullName>
    </submittedName>
</protein>
<dbReference type="EMBL" id="FXWK01000002">
    <property type="protein sequence ID" value="SMQ86288.1"/>
    <property type="molecule type" value="Genomic_DNA"/>
</dbReference>
<dbReference type="OrthoDB" id="7950298at2"/>